<reference evidence="3" key="2">
    <citation type="submission" date="2020-04" db="EMBL/GenBank/DDBJ databases">
        <authorList>
            <person name="Santos R.A.C."/>
            <person name="Steenwyk J.L."/>
            <person name="Rivero-Menendez O."/>
            <person name="Mead M.E."/>
            <person name="Silva L.P."/>
            <person name="Bastos R.W."/>
            <person name="Alastruey-Izquierdo A."/>
            <person name="Goldman G.H."/>
            <person name="Rokas A."/>
        </authorList>
    </citation>
    <scope>NUCLEOTIDE SEQUENCE</scope>
    <source>
        <strain evidence="3">CNM-CM6805</strain>
    </source>
</reference>
<dbReference type="InterPro" id="IPR052988">
    <property type="entry name" value="Oryzine_lactonohydrolase"/>
</dbReference>
<dbReference type="Pfam" id="PF08450">
    <property type="entry name" value="SGL"/>
    <property type="match status" value="2"/>
</dbReference>
<protein>
    <recommendedName>
        <fullName evidence="5">SMP-30/Gluconolactonase/LRE-like region domain-containing protein</fullName>
    </recommendedName>
</protein>
<evidence type="ECO:0000259" key="2">
    <source>
        <dbReference type="Pfam" id="PF09811"/>
    </source>
</evidence>
<evidence type="ECO:0000313" key="4">
    <source>
        <dbReference type="Proteomes" id="UP000653565"/>
    </source>
</evidence>
<evidence type="ECO:0000313" key="3">
    <source>
        <dbReference type="EMBL" id="KAF4235445.1"/>
    </source>
</evidence>
<dbReference type="Gene3D" id="2.120.10.30">
    <property type="entry name" value="TolB, C-terminal domain"/>
    <property type="match status" value="1"/>
</dbReference>
<sequence>MEKNILDSLLDLEEEFYQEGYNLGATDGAQAGYTEGSVFAVEKGFEKFVELGRLYGKALVWAQRLADSDSSRNSSQESDRTDTRKSQPYNEDDLLLEPFVCKEMLRLPASSRLAKNLEILLELVDPASLPMQNTEEAVTDVDERLKGATIKAKLIQRALGEREDASDIHPDVKDAQIAGRIIVLMQGFIILLMLQRCGGLFPSSTMEYGLLIGLSPTGWQPTPAIYLALGLQPWNAKLIGAGFVGDHYSTGSIQAAHPPPHVRTTLAVSVQFQRKLISFKAVQRVTDPISEDCGPSVVCINHYANVLPYHFYRNISTSQVATTFGDTVVANGTSLQNIKSADFVVYDKERGLKILGTQPTYKYMFAVSDAVHEAPVYVAAQNKLYLSQLAPPAGYLPQLVVDLNQDPPTLSEFLSDPPVYAPNGGTFYNGRVVWGASGGNRSIGGTEQRPGLRTLDPETNKTVTLLNNYYGYYFNTVDDLAVHGKTGDIWFTDPQYSWFNKLTDTPPQLPSATYRYNPKSGAVFVVDDTLSQPNGIAFNPDYSIVYISDTGAVSGPVDPKFGHPGTPFNATGPRTIYAFDVSKDGTTASNKRPVYLSAGYVPDGLKVAANGYIVTGNGRGVDVLDPHGQLLLTIQTNYTVQNFAWTGPKLKTLWLMGSGGISKVEWDLAGQELK</sequence>
<evidence type="ECO:0008006" key="5">
    <source>
        <dbReference type="Google" id="ProtNLM"/>
    </source>
</evidence>
<feature type="domain" description="SMP-30/Gluconolactonase/LRE-like region" evidence="1">
    <location>
        <begin position="456"/>
        <end position="550"/>
    </location>
</feature>
<dbReference type="SUPFAM" id="SSF63829">
    <property type="entry name" value="Calcium-dependent phosphotriesterase"/>
    <property type="match status" value="1"/>
</dbReference>
<dbReference type="InterPro" id="IPR011042">
    <property type="entry name" value="6-blade_b-propeller_TolB-like"/>
</dbReference>
<dbReference type="Proteomes" id="UP000653565">
    <property type="component" value="Unassembled WGS sequence"/>
</dbReference>
<accession>A0A8H4GNX7</accession>
<gene>
    <name evidence="3" type="ORF">CNMCM6805_008148</name>
</gene>
<name>A0A8H4GNX7_9EURO</name>
<dbReference type="PANTHER" id="PTHR47064">
    <property type="entry name" value="PUTATIVE (AFU_ORTHOLOGUE AFUA_1G08990)-RELATED"/>
    <property type="match status" value="1"/>
</dbReference>
<dbReference type="OrthoDB" id="423498at2759"/>
<dbReference type="PANTHER" id="PTHR47064:SF2">
    <property type="entry name" value="SMP-30_GLUCONOLACTONASE_LRE-LIKE REGION DOMAIN-CONTAINING PROTEIN-RELATED"/>
    <property type="match status" value="1"/>
</dbReference>
<organism evidence="3 4">
    <name type="scientific">Aspergillus fumigatiaffinis</name>
    <dbReference type="NCBI Taxonomy" id="340414"/>
    <lineage>
        <taxon>Eukaryota</taxon>
        <taxon>Fungi</taxon>
        <taxon>Dikarya</taxon>
        <taxon>Ascomycota</taxon>
        <taxon>Pezizomycotina</taxon>
        <taxon>Eurotiomycetes</taxon>
        <taxon>Eurotiomycetidae</taxon>
        <taxon>Eurotiales</taxon>
        <taxon>Aspergillaceae</taxon>
        <taxon>Aspergillus</taxon>
        <taxon>Aspergillus subgen. Fumigati</taxon>
    </lineage>
</organism>
<keyword evidence="4" id="KW-1185">Reference proteome</keyword>
<reference evidence="3" key="1">
    <citation type="journal article" date="2020" name="bioRxiv">
        <title>Genomic and phenotypic heterogeneity of clinical isolates of the human pathogens Aspergillus fumigatus, Aspergillus lentulus and Aspergillus fumigatiaffinis.</title>
        <authorList>
            <person name="dos Santos R.A.C."/>
            <person name="Steenwyk J.L."/>
            <person name="Rivero-Menendez O."/>
            <person name="Mead M.E."/>
            <person name="Silva L.P."/>
            <person name="Bastos R.W."/>
            <person name="Alastruey-Izquierdo A."/>
            <person name="Goldman G.H."/>
            <person name="Rokas A."/>
        </authorList>
    </citation>
    <scope>NUCLEOTIDE SEQUENCE</scope>
    <source>
        <strain evidence="3">CNM-CM6805</strain>
    </source>
</reference>
<feature type="domain" description="Essential protein Yae1 N-terminal" evidence="2">
    <location>
        <begin position="20"/>
        <end position="58"/>
    </location>
</feature>
<dbReference type="Pfam" id="PF09811">
    <property type="entry name" value="Yae1_N"/>
    <property type="match status" value="1"/>
</dbReference>
<dbReference type="AlphaFoldDB" id="A0A8H4GNX7"/>
<dbReference type="InterPro" id="IPR013658">
    <property type="entry name" value="SGL"/>
</dbReference>
<dbReference type="InterPro" id="IPR019191">
    <property type="entry name" value="Essential_protein_Yae1_N"/>
</dbReference>
<dbReference type="EMBL" id="JAAAPX010000060">
    <property type="protein sequence ID" value="KAF4235445.1"/>
    <property type="molecule type" value="Genomic_DNA"/>
</dbReference>
<proteinExistence type="predicted"/>
<feature type="domain" description="SMP-30/Gluconolactonase/LRE-like region" evidence="1">
    <location>
        <begin position="571"/>
        <end position="655"/>
    </location>
</feature>
<comment type="caution">
    <text evidence="3">The sequence shown here is derived from an EMBL/GenBank/DDBJ whole genome shotgun (WGS) entry which is preliminary data.</text>
</comment>
<evidence type="ECO:0000259" key="1">
    <source>
        <dbReference type="Pfam" id="PF08450"/>
    </source>
</evidence>